<sequence>MNTYEIIKELAKRKKMSIRQLEITLGYSNGYFSKWKKVSPNSEGLQKVADYFDVSVDYLLGRTEKKKYYDLTDKDERSIQKQLQSLIDDLSNDGALAFSKEDGEMSEETKEALISSLENALRISKIEAKKKYTPKKYRH</sequence>
<dbReference type="SUPFAM" id="SSF47413">
    <property type="entry name" value="lambda repressor-like DNA-binding domains"/>
    <property type="match status" value="1"/>
</dbReference>
<dbReference type="Proteomes" id="UP001221642">
    <property type="component" value="Chromosome"/>
</dbReference>
<dbReference type="EMBL" id="CP119159">
    <property type="protein sequence ID" value="WEH23353.1"/>
    <property type="molecule type" value="Genomic_DNA"/>
</dbReference>
<proteinExistence type="predicted"/>
<dbReference type="PROSITE" id="PS50943">
    <property type="entry name" value="HTH_CROC1"/>
    <property type="match status" value="1"/>
</dbReference>
<evidence type="ECO:0000259" key="1">
    <source>
        <dbReference type="PROSITE" id="PS50943"/>
    </source>
</evidence>
<dbReference type="InterPro" id="IPR010982">
    <property type="entry name" value="Lambda_DNA-bd_dom_sf"/>
</dbReference>
<dbReference type="SMART" id="SM00530">
    <property type="entry name" value="HTH_XRE"/>
    <property type="match status" value="1"/>
</dbReference>
<evidence type="ECO:0000313" key="3">
    <source>
        <dbReference type="Proteomes" id="UP001221642"/>
    </source>
</evidence>
<dbReference type="CDD" id="cd00093">
    <property type="entry name" value="HTH_XRE"/>
    <property type="match status" value="1"/>
</dbReference>
<name>A0ABD7XGI8_ENTFL</name>
<dbReference type="AlphaFoldDB" id="A0ABD7XGI8"/>
<dbReference type="InterPro" id="IPR001387">
    <property type="entry name" value="Cro/C1-type_HTH"/>
</dbReference>
<gene>
    <name evidence="2" type="ORF">P0D81_04845</name>
</gene>
<dbReference type="RefSeq" id="WP_023042507.1">
    <property type="nucleotide sequence ID" value="NZ_CP119159.1"/>
</dbReference>
<organism evidence="2 3">
    <name type="scientific">Enterococcus faecalis</name>
    <name type="common">Streptococcus faecalis</name>
    <dbReference type="NCBI Taxonomy" id="1351"/>
    <lineage>
        <taxon>Bacteria</taxon>
        <taxon>Bacillati</taxon>
        <taxon>Bacillota</taxon>
        <taxon>Bacilli</taxon>
        <taxon>Lactobacillales</taxon>
        <taxon>Enterococcaceae</taxon>
        <taxon>Enterococcus</taxon>
    </lineage>
</organism>
<feature type="domain" description="HTH cro/C1-type" evidence="1">
    <location>
        <begin position="7"/>
        <end position="59"/>
    </location>
</feature>
<accession>A0ABD7XGI8</accession>
<protein>
    <submittedName>
        <fullName evidence="2">Helix-turn-helix transcriptional regulator</fullName>
    </submittedName>
</protein>
<evidence type="ECO:0000313" key="2">
    <source>
        <dbReference type="EMBL" id="WEH23353.1"/>
    </source>
</evidence>
<dbReference type="Gene3D" id="1.10.260.40">
    <property type="entry name" value="lambda repressor-like DNA-binding domains"/>
    <property type="match status" value="1"/>
</dbReference>
<reference evidence="2 3" key="1">
    <citation type="submission" date="2023-02" db="EMBL/GenBank/DDBJ databases">
        <title>Results of the 2020 Genomic Proficiency Test for the network of European Union Reference Laboratory for Antimicrobial Resistance assessing whole genome sequencing capacities.</title>
        <authorList>
            <person name="Hoffmann M."/>
            <person name="Luo Y."/>
            <person name="Sorensen L.H."/>
            <person name="Pedersen S.K."/>
            <person name="Hendriksen R.S."/>
        </authorList>
    </citation>
    <scope>NUCLEOTIDE SEQUENCE [LARGE SCALE GENOMIC DNA]</scope>
    <source>
        <strain evidence="2 3">GENOMIC22-006</strain>
    </source>
</reference>